<keyword evidence="4" id="KW-1185">Reference proteome</keyword>
<evidence type="ECO:0000259" key="2">
    <source>
        <dbReference type="SMART" id="SM00939"/>
    </source>
</evidence>
<evidence type="ECO:0000313" key="4">
    <source>
        <dbReference type="Proteomes" id="UP000766486"/>
    </source>
</evidence>
<evidence type="ECO:0000313" key="3">
    <source>
        <dbReference type="EMBL" id="VUC31720.1"/>
    </source>
</evidence>
<dbReference type="InterPro" id="IPR013736">
    <property type="entry name" value="Xaa-Pro_dipept_C"/>
</dbReference>
<dbReference type="Gene3D" id="2.60.120.260">
    <property type="entry name" value="Galactose-binding domain-like"/>
    <property type="match status" value="1"/>
</dbReference>
<dbReference type="InterPro" id="IPR000383">
    <property type="entry name" value="Xaa-Pro-like_dom"/>
</dbReference>
<dbReference type="SMART" id="SM00939">
    <property type="entry name" value="PepX_C"/>
    <property type="match status" value="1"/>
</dbReference>
<dbReference type="Gene3D" id="1.10.3020.20">
    <property type="match status" value="1"/>
</dbReference>
<dbReference type="InterPro" id="IPR029058">
    <property type="entry name" value="AB_hydrolase_fold"/>
</dbReference>
<dbReference type="PANTHER" id="PTHR43056">
    <property type="entry name" value="PEPTIDASE S9 PROLYL OLIGOPEPTIDASE"/>
    <property type="match status" value="1"/>
</dbReference>
<dbReference type="Proteomes" id="UP000766486">
    <property type="component" value="Unassembled WGS sequence"/>
</dbReference>
<protein>
    <recommendedName>
        <fullName evidence="2">Xaa-Pro dipeptidyl-peptidase C-terminal domain-containing protein</fullName>
    </recommendedName>
</protein>
<dbReference type="Gene3D" id="3.40.50.1820">
    <property type="entry name" value="alpha/beta hydrolase"/>
    <property type="match status" value="1"/>
</dbReference>
<sequence>MSALQNFTGVIWRNLVPPEQHPGFNYEGFHPNLSVPLNRGHQLNSSYCAFRNDTILDFDVQVSMRDGVSIFTNVYRPASSEAPKMPALIAWSPYGKGGGGSGPQNYDSMGPFRMNIDYQSLSGYETFEGPNPAEWVERGYVVVDPDARGAMHSEGDIAFSGEQEALDVYDLIEWTTQQSWSDGNAVMFGNSWLAIAQINHAARSPHPALKAIAPWEAMNDLYRETIAKGGISNPEDAFGELIMGGFAGYFKTEDPYSTLTNRPLYDDYWESKHIDVQRINIPTYLTASYSSRLHSLGSFNSFDKIQSKNKWVRVHATQEWNDLYKQQNMDDLQRFYDYFAKGITDNGWDQTPPMRLTLLAMDGSVAKPVIERPELDRGYPLKRTEMIKYNLDAASMSLTLEPVATLANASYEAHNLTGQIDFNLTFDRYTEVSGLPWIKLFMSCKEKDDMDVHVILRKRNVEGELLSYANYRMPAPIDKVPNVNVAKFQGPDGSLRASHRVSQVEKVDPLEVPAYTHMMRESIPNGTVVGLEIPIWPIGMVFEAGEGLAVVVAGHDLRLPEVGEAKLLDGNVGQHVVHTGGEFESFLMLPVIN</sequence>
<organism evidence="3 4">
    <name type="scientific">Bionectria ochroleuca</name>
    <name type="common">Gliocladium roseum</name>
    <dbReference type="NCBI Taxonomy" id="29856"/>
    <lineage>
        <taxon>Eukaryota</taxon>
        <taxon>Fungi</taxon>
        <taxon>Dikarya</taxon>
        <taxon>Ascomycota</taxon>
        <taxon>Pezizomycotina</taxon>
        <taxon>Sordariomycetes</taxon>
        <taxon>Hypocreomycetidae</taxon>
        <taxon>Hypocreales</taxon>
        <taxon>Bionectriaceae</taxon>
        <taxon>Clonostachys</taxon>
    </lineage>
</organism>
<accession>A0ABY6UKJ4</accession>
<feature type="domain" description="Xaa-Pro dipeptidyl-peptidase C-terminal" evidence="2">
    <location>
        <begin position="333"/>
        <end position="588"/>
    </location>
</feature>
<comment type="caution">
    <text evidence="3">The sequence shown here is derived from an EMBL/GenBank/DDBJ whole genome shotgun (WGS) entry which is preliminary data.</text>
</comment>
<dbReference type="Pfam" id="PF08530">
    <property type="entry name" value="PepX_C"/>
    <property type="match status" value="1"/>
</dbReference>
<dbReference type="PANTHER" id="PTHR43056:SF10">
    <property type="entry name" value="COCE_NOND FAMILY, PUTATIVE (AFU_ORTHOLOGUE AFUA_7G00600)-RELATED"/>
    <property type="match status" value="1"/>
</dbReference>
<dbReference type="Pfam" id="PF02129">
    <property type="entry name" value="Peptidase_S15"/>
    <property type="match status" value="1"/>
</dbReference>
<gene>
    <name evidence="3" type="ORF">CLO192961_LOCUS305717</name>
</gene>
<name>A0ABY6UKJ4_BIOOC</name>
<proteinExistence type="predicted"/>
<dbReference type="SUPFAM" id="SSF49785">
    <property type="entry name" value="Galactose-binding domain-like"/>
    <property type="match status" value="1"/>
</dbReference>
<dbReference type="InterPro" id="IPR008979">
    <property type="entry name" value="Galactose-bd-like_sf"/>
</dbReference>
<dbReference type="InterPro" id="IPR005674">
    <property type="entry name" value="CocE/Ser_esterase"/>
</dbReference>
<reference evidence="3 4" key="1">
    <citation type="submission" date="2019-06" db="EMBL/GenBank/DDBJ databases">
        <authorList>
            <person name="Broberg M."/>
        </authorList>
    </citation>
    <scope>NUCLEOTIDE SEQUENCE [LARGE SCALE GENOMIC DNA]</scope>
</reference>
<keyword evidence="1" id="KW-0378">Hydrolase</keyword>
<dbReference type="InterPro" id="IPR050585">
    <property type="entry name" value="Xaa-Pro_dipeptidyl-ppase/CocE"/>
</dbReference>
<dbReference type="NCBIfam" id="TIGR00976">
    <property type="entry name" value="CocE_NonD"/>
    <property type="match status" value="1"/>
</dbReference>
<evidence type="ECO:0000256" key="1">
    <source>
        <dbReference type="ARBA" id="ARBA00022801"/>
    </source>
</evidence>
<dbReference type="EMBL" id="CABFNS010000833">
    <property type="protein sequence ID" value="VUC31720.1"/>
    <property type="molecule type" value="Genomic_DNA"/>
</dbReference>
<dbReference type="SUPFAM" id="SSF53474">
    <property type="entry name" value="alpha/beta-Hydrolases"/>
    <property type="match status" value="1"/>
</dbReference>